<keyword evidence="1 5" id="KW-0597">Phosphoprotein</keyword>
<dbReference type="Proteomes" id="UP000635565">
    <property type="component" value="Unassembled WGS sequence"/>
</dbReference>
<dbReference type="InterPro" id="IPR016032">
    <property type="entry name" value="Sig_transdc_resp-reg_C-effctor"/>
</dbReference>
<accession>A0ABQ3VF74</accession>
<dbReference type="PROSITE" id="PS00622">
    <property type="entry name" value="HTH_LUXR_1"/>
    <property type="match status" value="1"/>
</dbReference>
<dbReference type="CDD" id="cd06170">
    <property type="entry name" value="LuxR_C_like"/>
    <property type="match status" value="1"/>
</dbReference>
<evidence type="ECO:0000313" key="8">
    <source>
        <dbReference type="EMBL" id="GHO84794.1"/>
    </source>
</evidence>
<evidence type="ECO:0000256" key="2">
    <source>
        <dbReference type="ARBA" id="ARBA00023015"/>
    </source>
</evidence>
<gene>
    <name evidence="8" type="ORF">KSZ_28000</name>
</gene>
<dbReference type="PROSITE" id="PS50110">
    <property type="entry name" value="RESPONSE_REGULATORY"/>
    <property type="match status" value="1"/>
</dbReference>
<keyword evidence="3 8" id="KW-0238">DNA-binding</keyword>
<evidence type="ECO:0000313" key="9">
    <source>
        <dbReference type="Proteomes" id="UP000635565"/>
    </source>
</evidence>
<comment type="caution">
    <text evidence="8">The sequence shown here is derived from an EMBL/GenBank/DDBJ whole genome shotgun (WGS) entry which is preliminary data.</text>
</comment>
<dbReference type="Pfam" id="PF00072">
    <property type="entry name" value="Response_reg"/>
    <property type="match status" value="1"/>
</dbReference>
<reference evidence="8 9" key="1">
    <citation type="journal article" date="2021" name="Int. J. Syst. Evol. Microbiol.">
        <title>Reticulibacter mediterranei gen. nov., sp. nov., within the new family Reticulibacteraceae fam. nov., and Ktedonospora formicarum gen. nov., sp. nov., Ktedonobacter robiniae sp. nov., Dictyobacter formicarum sp. nov. and Dictyobacter arantiisoli sp. nov., belonging to the class Ktedonobacteria.</title>
        <authorList>
            <person name="Yabe S."/>
            <person name="Zheng Y."/>
            <person name="Wang C.M."/>
            <person name="Sakai Y."/>
            <person name="Abe K."/>
            <person name="Yokota A."/>
            <person name="Donadio S."/>
            <person name="Cavaletti L."/>
            <person name="Monciardini P."/>
        </authorList>
    </citation>
    <scope>NUCLEOTIDE SEQUENCE [LARGE SCALE GENOMIC DNA]</scope>
    <source>
        <strain evidence="8 9">SOSP1-9</strain>
    </source>
</reference>
<dbReference type="SUPFAM" id="SSF46894">
    <property type="entry name" value="C-terminal effector domain of the bipartite response regulators"/>
    <property type="match status" value="1"/>
</dbReference>
<dbReference type="PANTHER" id="PTHR43214">
    <property type="entry name" value="TWO-COMPONENT RESPONSE REGULATOR"/>
    <property type="match status" value="1"/>
</dbReference>
<dbReference type="SUPFAM" id="SSF52172">
    <property type="entry name" value="CheY-like"/>
    <property type="match status" value="1"/>
</dbReference>
<evidence type="ECO:0000259" key="7">
    <source>
        <dbReference type="PROSITE" id="PS50110"/>
    </source>
</evidence>
<protein>
    <submittedName>
        <fullName evidence="8">DNA-binding response regulator</fullName>
    </submittedName>
</protein>
<evidence type="ECO:0000256" key="3">
    <source>
        <dbReference type="ARBA" id="ARBA00023125"/>
    </source>
</evidence>
<dbReference type="InterPro" id="IPR000792">
    <property type="entry name" value="Tscrpt_reg_LuxR_C"/>
</dbReference>
<dbReference type="PROSITE" id="PS50043">
    <property type="entry name" value="HTH_LUXR_2"/>
    <property type="match status" value="1"/>
</dbReference>
<dbReference type="PANTHER" id="PTHR43214:SF24">
    <property type="entry name" value="TRANSCRIPTIONAL REGULATORY PROTEIN NARL-RELATED"/>
    <property type="match status" value="1"/>
</dbReference>
<evidence type="ECO:0000256" key="4">
    <source>
        <dbReference type="ARBA" id="ARBA00023163"/>
    </source>
</evidence>
<evidence type="ECO:0000259" key="6">
    <source>
        <dbReference type="PROSITE" id="PS50043"/>
    </source>
</evidence>
<dbReference type="EMBL" id="BNJJ01000007">
    <property type="protein sequence ID" value="GHO84794.1"/>
    <property type="molecule type" value="Genomic_DNA"/>
</dbReference>
<keyword evidence="2" id="KW-0805">Transcription regulation</keyword>
<evidence type="ECO:0000256" key="1">
    <source>
        <dbReference type="ARBA" id="ARBA00022553"/>
    </source>
</evidence>
<dbReference type="InterPro" id="IPR001789">
    <property type="entry name" value="Sig_transdc_resp-reg_receiver"/>
</dbReference>
<dbReference type="InterPro" id="IPR039420">
    <property type="entry name" value="WalR-like"/>
</dbReference>
<dbReference type="Gene3D" id="3.40.50.2300">
    <property type="match status" value="1"/>
</dbReference>
<dbReference type="CDD" id="cd17535">
    <property type="entry name" value="REC_NarL-like"/>
    <property type="match status" value="1"/>
</dbReference>
<dbReference type="SMART" id="SM00448">
    <property type="entry name" value="REC"/>
    <property type="match status" value="1"/>
</dbReference>
<dbReference type="InterPro" id="IPR058245">
    <property type="entry name" value="NreC/VraR/RcsB-like_REC"/>
</dbReference>
<dbReference type="PRINTS" id="PR00038">
    <property type="entry name" value="HTHLUXR"/>
</dbReference>
<name>A0ABQ3VF74_9CHLR</name>
<dbReference type="InterPro" id="IPR011006">
    <property type="entry name" value="CheY-like_superfamily"/>
</dbReference>
<evidence type="ECO:0000256" key="5">
    <source>
        <dbReference type="PROSITE-ProRule" id="PRU00169"/>
    </source>
</evidence>
<dbReference type="RefSeq" id="WP_201362425.1">
    <property type="nucleotide sequence ID" value="NZ_BNJJ01000007.1"/>
</dbReference>
<sequence>MSEENAAREKIRILLADDHDLLRHGLKLLFEAQPDMLVVGEARNGREAIEQVSEQKPDVVVMDISMAEMDGLEACQRIRKLHPDIQVLILTMHESEEYFLQALRIGAAGYLVKKAAPTELSTAVRTLAQGGAYLYPGLAKALIRAYVSTHDYPQTRLSSLKTATKEKNASLGHALDVLTPREVEVLTYVAEGKTNQEIADMLVLSIKTVQAHRANVMDKLGLHDITQLVRFAIHHGLIPAEPYL</sequence>
<dbReference type="SMART" id="SM00421">
    <property type="entry name" value="HTH_LUXR"/>
    <property type="match status" value="1"/>
</dbReference>
<proteinExistence type="predicted"/>
<keyword evidence="9" id="KW-1185">Reference proteome</keyword>
<feature type="modified residue" description="4-aspartylphosphate" evidence="5">
    <location>
        <position position="63"/>
    </location>
</feature>
<dbReference type="GO" id="GO:0003677">
    <property type="term" value="F:DNA binding"/>
    <property type="evidence" value="ECO:0007669"/>
    <property type="project" value="UniProtKB-KW"/>
</dbReference>
<organism evidence="8 9">
    <name type="scientific">Dictyobacter formicarum</name>
    <dbReference type="NCBI Taxonomy" id="2778368"/>
    <lineage>
        <taxon>Bacteria</taxon>
        <taxon>Bacillati</taxon>
        <taxon>Chloroflexota</taxon>
        <taxon>Ktedonobacteria</taxon>
        <taxon>Ktedonobacterales</taxon>
        <taxon>Dictyobacteraceae</taxon>
        <taxon>Dictyobacter</taxon>
    </lineage>
</organism>
<feature type="domain" description="HTH luxR-type" evidence="6">
    <location>
        <begin position="171"/>
        <end position="236"/>
    </location>
</feature>
<feature type="domain" description="Response regulatory" evidence="7">
    <location>
        <begin position="12"/>
        <end position="128"/>
    </location>
</feature>
<keyword evidence="4" id="KW-0804">Transcription</keyword>
<dbReference type="Pfam" id="PF00196">
    <property type="entry name" value="GerE"/>
    <property type="match status" value="1"/>
</dbReference>